<dbReference type="SUPFAM" id="SSF46785">
    <property type="entry name" value="Winged helix' DNA-binding domain"/>
    <property type="match status" value="1"/>
</dbReference>
<evidence type="ECO:0000259" key="5">
    <source>
        <dbReference type="PROSITE" id="PS51078"/>
    </source>
</evidence>
<keyword evidence="7" id="KW-1185">Reference proteome</keyword>
<dbReference type="eggNOG" id="COG1414">
    <property type="taxonomic scope" value="Bacteria"/>
</dbReference>
<dbReference type="InterPro" id="IPR036390">
    <property type="entry name" value="WH_DNA-bd_sf"/>
</dbReference>
<dbReference type="HOGENOM" id="CLU_062618_0_0_4"/>
<reference evidence="6 7" key="1">
    <citation type="journal article" date="2014" name="Genome Announc.">
        <title>Draft Genome Sequence of Advenella kashmirensis Strain W13003, a Polycyclic Aromatic Hydrocarbon-Degrading Bacterium.</title>
        <authorList>
            <person name="Wang X."/>
            <person name="Jin D."/>
            <person name="Zhou L."/>
            <person name="Wu L."/>
            <person name="An W."/>
            <person name="Zhao L."/>
        </authorList>
    </citation>
    <scope>NUCLEOTIDE SEQUENCE [LARGE SCALE GENOMIC DNA]</scope>
    <source>
        <strain evidence="6 7">W13003</strain>
    </source>
</reference>
<comment type="caution">
    <text evidence="6">The sequence shown here is derived from an EMBL/GenBank/DDBJ whole genome shotgun (WGS) entry which is preliminary data.</text>
</comment>
<protein>
    <submittedName>
        <fullName evidence="6">IclR family transcriptional regulator</fullName>
    </submittedName>
</protein>
<dbReference type="RefSeq" id="WP_024005727.1">
    <property type="nucleotide sequence ID" value="NZ_KI650980.1"/>
</dbReference>
<gene>
    <name evidence="6" type="ORF">W822_13865</name>
</gene>
<dbReference type="InterPro" id="IPR036388">
    <property type="entry name" value="WH-like_DNA-bd_sf"/>
</dbReference>
<evidence type="ECO:0000256" key="3">
    <source>
        <dbReference type="ARBA" id="ARBA00023163"/>
    </source>
</evidence>
<dbReference type="GO" id="GO:0003700">
    <property type="term" value="F:DNA-binding transcription factor activity"/>
    <property type="evidence" value="ECO:0007669"/>
    <property type="project" value="TreeGrafter"/>
</dbReference>
<dbReference type="Pfam" id="PF09339">
    <property type="entry name" value="HTH_IclR"/>
    <property type="match status" value="1"/>
</dbReference>
<dbReference type="Gene3D" id="1.10.10.10">
    <property type="entry name" value="Winged helix-like DNA-binding domain superfamily/Winged helix DNA-binding domain"/>
    <property type="match status" value="1"/>
</dbReference>
<dbReference type="InterPro" id="IPR005471">
    <property type="entry name" value="Tscrpt_reg_IclR_N"/>
</dbReference>
<proteinExistence type="predicted"/>
<dbReference type="Pfam" id="PF01614">
    <property type="entry name" value="IclR_C"/>
    <property type="match status" value="1"/>
</dbReference>
<dbReference type="PROSITE" id="PS51077">
    <property type="entry name" value="HTH_ICLR"/>
    <property type="match status" value="1"/>
</dbReference>
<dbReference type="GO" id="GO:0045892">
    <property type="term" value="P:negative regulation of DNA-templated transcription"/>
    <property type="evidence" value="ECO:0007669"/>
    <property type="project" value="TreeGrafter"/>
</dbReference>
<dbReference type="PATRIC" id="fig|1424334.3.peg.2782"/>
<keyword evidence="2" id="KW-0238">DNA-binding</keyword>
<evidence type="ECO:0000313" key="7">
    <source>
        <dbReference type="Proteomes" id="UP000018733"/>
    </source>
</evidence>
<name>V8QS88_9BURK</name>
<dbReference type="OrthoDB" id="5401369at2"/>
<accession>V8QS88</accession>
<dbReference type="EMBL" id="AYXT01000010">
    <property type="protein sequence ID" value="ETF01859.1"/>
    <property type="molecule type" value="Genomic_DNA"/>
</dbReference>
<evidence type="ECO:0000256" key="2">
    <source>
        <dbReference type="ARBA" id="ARBA00023125"/>
    </source>
</evidence>
<dbReference type="InterPro" id="IPR029016">
    <property type="entry name" value="GAF-like_dom_sf"/>
</dbReference>
<dbReference type="PANTHER" id="PTHR30136">
    <property type="entry name" value="HELIX-TURN-HELIX TRANSCRIPTIONAL REGULATOR, ICLR FAMILY"/>
    <property type="match status" value="1"/>
</dbReference>
<dbReference type="Gene3D" id="3.30.450.40">
    <property type="match status" value="1"/>
</dbReference>
<evidence type="ECO:0000259" key="4">
    <source>
        <dbReference type="PROSITE" id="PS51077"/>
    </source>
</evidence>
<keyword evidence="1" id="KW-0805">Transcription regulation</keyword>
<dbReference type="InterPro" id="IPR014757">
    <property type="entry name" value="Tscrpt_reg_IclR_C"/>
</dbReference>
<organism evidence="6 7">
    <name type="scientific">Advenella kashmirensis W13003</name>
    <dbReference type="NCBI Taxonomy" id="1424334"/>
    <lineage>
        <taxon>Bacteria</taxon>
        <taxon>Pseudomonadati</taxon>
        <taxon>Pseudomonadota</taxon>
        <taxon>Betaproteobacteria</taxon>
        <taxon>Burkholderiales</taxon>
        <taxon>Alcaligenaceae</taxon>
    </lineage>
</organism>
<dbReference type="SMART" id="SM00346">
    <property type="entry name" value="HTH_ICLR"/>
    <property type="match status" value="1"/>
</dbReference>
<dbReference type="PROSITE" id="PS51078">
    <property type="entry name" value="ICLR_ED"/>
    <property type="match status" value="1"/>
</dbReference>
<dbReference type="STRING" id="1424334.W822_13865"/>
<dbReference type="SUPFAM" id="SSF55781">
    <property type="entry name" value="GAF domain-like"/>
    <property type="match status" value="1"/>
</dbReference>
<dbReference type="Proteomes" id="UP000018733">
    <property type="component" value="Unassembled WGS sequence"/>
</dbReference>
<keyword evidence="3" id="KW-0804">Transcription</keyword>
<dbReference type="PANTHER" id="PTHR30136:SF33">
    <property type="entry name" value="TRANSCRIPTIONAL REGULATORY PROTEIN"/>
    <property type="match status" value="1"/>
</dbReference>
<dbReference type="AlphaFoldDB" id="V8QS88"/>
<feature type="domain" description="HTH iclR-type" evidence="4">
    <location>
        <begin position="13"/>
        <end position="75"/>
    </location>
</feature>
<dbReference type="InterPro" id="IPR050707">
    <property type="entry name" value="HTH_MetabolicPath_Reg"/>
</dbReference>
<evidence type="ECO:0000313" key="6">
    <source>
        <dbReference type="EMBL" id="ETF01859.1"/>
    </source>
</evidence>
<dbReference type="GO" id="GO:0003677">
    <property type="term" value="F:DNA binding"/>
    <property type="evidence" value="ECO:0007669"/>
    <property type="project" value="UniProtKB-KW"/>
</dbReference>
<sequence length="264" mass="29164">MKNTGTHSDPRFATTVAHGMAVLQCFRMAEPALSNKDLAERTGLSKATISRLTYTLALKGLLLYDGQLRRYRLGAGILSLVHPMLSGIRLRQMARPFMRALADRCEGSVSLGLYDNLHMVYLETSRGHEAIGFRPDIGARLPLLGSAMGRAWLANASSTMRKSVLQQIRSEDDWQMQTHGAAWRGAQRDWNNKGYCLSFGDWQADVHAVAVALPVPIFGEHLVFNCGVPVSRLKDKSIEDVAAGPLLAMVDDVVQCMQRERPDA</sequence>
<evidence type="ECO:0000256" key="1">
    <source>
        <dbReference type="ARBA" id="ARBA00023015"/>
    </source>
</evidence>
<feature type="domain" description="IclR-ED" evidence="5">
    <location>
        <begin position="76"/>
        <end position="259"/>
    </location>
</feature>